<sequence length="214" mass="22565">MGWEGKMVFSSALFTTFLIAALIICVTPGPDMLYVLSFGIAKGRAGGLAAAGGVALGMIFHTVLAAFGVSAVIAQYPEALGILKALGAGYLCYMGFVLIWDMSPISFSEDKQGWSIWRIARKAMTANVANPKILVFYITFLPQFVSPRGGPVYLQVLLLGSLFVVMGFATDATVGVLSGSLGNRLISSPKGVRRLNVGCGIVMFLLAVVVFLAG</sequence>
<proteinExistence type="predicted"/>
<evidence type="ECO:0000256" key="5">
    <source>
        <dbReference type="ARBA" id="ARBA00023136"/>
    </source>
</evidence>
<dbReference type="PIRSF" id="PIRSF006324">
    <property type="entry name" value="LeuE"/>
    <property type="match status" value="1"/>
</dbReference>
<dbReference type="PANTHER" id="PTHR30086:SF20">
    <property type="entry name" value="ARGININE EXPORTER PROTEIN ARGO-RELATED"/>
    <property type="match status" value="1"/>
</dbReference>
<evidence type="ECO:0000313" key="7">
    <source>
        <dbReference type="EMBL" id="MBY8889444.1"/>
    </source>
</evidence>
<evidence type="ECO:0000256" key="6">
    <source>
        <dbReference type="SAM" id="Phobius"/>
    </source>
</evidence>
<dbReference type="EMBL" id="JAINVZ010000051">
    <property type="protein sequence ID" value="MBY8889444.1"/>
    <property type="molecule type" value="Genomic_DNA"/>
</dbReference>
<dbReference type="Pfam" id="PF01810">
    <property type="entry name" value="LysE"/>
    <property type="match status" value="1"/>
</dbReference>
<dbReference type="PANTHER" id="PTHR30086">
    <property type="entry name" value="ARGININE EXPORTER PROTEIN ARGO"/>
    <property type="match status" value="1"/>
</dbReference>
<comment type="caution">
    <text evidence="7">The sequence shown here is derived from an EMBL/GenBank/DDBJ whole genome shotgun (WGS) entry which is preliminary data.</text>
</comment>
<keyword evidence="2" id="KW-1003">Cell membrane</keyword>
<feature type="transmembrane region" description="Helical" evidence="6">
    <location>
        <begin position="48"/>
        <end position="73"/>
    </location>
</feature>
<keyword evidence="4 6" id="KW-1133">Transmembrane helix</keyword>
<dbReference type="RefSeq" id="WP_222982765.1">
    <property type="nucleotide sequence ID" value="NZ_JAINVZ010000051.1"/>
</dbReference>
<feature type="transmembrane region" description="Helical" evidence="6">
    <location>
        <begin position="152"/>
        <end position="174"/>
    </location>
</feature>
<name>A0ABS7R3H0_9ACTN</name>
<evidence type="ECO:0000256" key="2">
    <source>
        <dbReference type="ARBA" id="ARBA00022475"/>
    </source>
</evidence>
<dbReference type="InterPro" id="IPR001123">
    <property type="entry name" value="LeuE-type"/>
</dbReference>
<feature type="transmembrane region" description="Helical" evidence="6">
    <location>
        <begin position="195"/>
        <end position="213"/>
    </location>
</feature>
<feature type="transmembrane region" description="Helical" evidence="6">
    <location>
        <begin position="79"/>
        <end position="102"/>
    </location>
</feature>
<gene>
    <name evidence="7" type="ORF">K7472_32090</name>
</gene>
<protein>
    <submittedName>
        <fullName evidence="7">LysE family translocator</fullName>
    </submittedName>
</protein>
<organism evidence="7 8">
    <name type="scientific">Streptantibioticus parmotrematis</name>
    <dbReference type="NCBI Taxonomy" id="2873249"/>
    <lineage>
        <taxon>Bacteria</taxon>
        <taxon>Bacillati</taxon>
        <taxon>Actinomycetota</taxon>
        <taxon>Actinomycetes</taxon>
        <taxon>Kitasatosporales</taxon>
        <taxon>Streptomycetaceae</taxon>
        <taxon>Streptantibioticus</taxon>
    </lineage>
</organism>
<evidence type="ECO:0000256" key="4">
    <source>
        <dbReference type="ARBA" id="ARBA00022989"/>
    </source>
</evidence>
<keyword evidence="3 6" id="KW-0812">Transmembrane</keyword>
<keyword evidence="8" id="KW-1185">Reference proteome</keyword>
<reference evidence="7 8" key="1">
    <citation type="submission" date="2021-08" db="EMBL/GenBank/DDBJ databases">
        <title>Streptomyces sp. PTM05 isolated from lichen.</title>
        <authorList>
            <person name="Somphong A."/>
            <person name="Phongsopitanun W."/>
            <person name="Tanasupawat S."/>
        </authorList>
    </citation>
    <scope>NUCLEOTIDE SEQUENCE [LARGE SCALE GENOMIC DNA]</scope>
    <source>
        <strain evidence="7 8">Ptm05</strain>
    </source>
</reference>
<feature type="transmembrane region" description="Helical" evidence="6">
    <location>
        <begin position="12"/>
        <end position="36"/>
    </location>
</feature>
<accession>A0ABS7R3H0</accession>
<evidence type="ECO:0000256" key="3">
    <source>
        <dbReference type="ARBA" id="ARBA00022692"/>
    </source>
</evidence>
<dbReference type="Proteomes" id="UP001198565">
    <property type="component" value="Unassembled WGS sequence"/>
</dbReference>
<comment type="subcellular location">
    <subcellularLocation>
        <location evidence="1">Cell membrane</location>
        <topology evidence="1">Multi-pass membrane protein</topology>
    </subcellularLocation>
</comment>
<evidence type="ECO:0000313" key="8">
    <source>
        <dbReference type="Proteomes" id="UP001198565"/>
    </source>
</evidence>
<keyword evidence="5 6" id="KW-0472">Membrane</keyword>
<evidence type="ECO:0000256" key="1">
    <source>
        <dbReference type="ARBA" id="ARBA00004651"/>
    </source>
</evidence>